<evidence type="ECO:0000313" key="15">
    <source>
        <dbReference type="EMBL" id="QIO05232.1"/>
    </source>
</evidence>
<evidence type="ECO:0000256" key="3">
    <source>
        <dbReference type="ARBA" id="ARBA00022448"/>
    </source>
</evidence>
<dbReference type="InterPro" id="IPR058625">
    <property type="entry name" value="MdtA-like_BSH"/>
</dbReference>
<dbReference type="Pfam" id="PF25917">
    <property type="entry name" value="BSH_RND"/>
    <property type="match status" value="1"/>
</dbReference>
<evidence type="ECO:0000313" key="16">
    <source>
        <dbReference type="Proteomes" id="UP000502297"/>
    </source>
</evidence>
<evidence type="ECO:0000256" key="7">
    <source>
        <dbReference type="ARBA" id="ARBA00022989"/>
    </source>
</evidence>
<dbReference type="SUPFAM" id="SSF111369">
    <property type="entry name" value="HlyD-like secretion proteins"/>
    <property type="match status" value="2"/>
</dbReference>
<evidence type="ECO:0000256" key="9">
    <source>
        <dbReference type="SAM" id="Coils"/>
    </source>
</evidence>
<dbReference type="KEGG" id="asha:G8E00_04255"/>
<dbReference type="InterPro" id="IPR058634">
    <property type="entry name" value="AaeA-lik-b-barrel"/>
</dbReference>
<dbReference type="GO" id="GO:0046677">
    <property type="term" value="P:response to antibiotic"/>
    <property type="evidence" value="ECO:0007669"/>
    <property type="project" value="UniProtKB-ARBA"/>
</dbReference>
<keyword evidence="7 11" id="KW-1133">Transmembrane helix</keyword>
<keyword evidence="6 11" id="KW-0812">Transmembrane</keyword>
<comment type="similarity">
    <text evidence="2">Belongs to the membrane fusion protein (MFP) (TC 8.A.1) family.</text>
</comment>
<reference evidence="15 16" key="1">
    <citation type="submission" date="2020-03" db="EMBL/GenBank/DDBJ databases">
        <authorList>
            <person name="Zhu W."/>
        </authorList>
    </citation>
    <scope>NUCLEOTIDE SEQUENCE [LARGE SCALE GENOMIC DNA]</scope>
    <source>
        <strain evidence="15 16">323-1</strain>
    </source>
</reference>
<organism evidence="15 16">
    <name type="scientific">Acinetobacter shaoyimingii</name>
    <dbReference type="NCBI Taxonomy" id="2715164"/>
    <lineage>
        <taxon>Bacteria</taxon>
        <taxon>Pseudomonadati</taxon>
        <taxon>Pseudomonadota</taxon>
        <taxon>Gammaproteobacteria</taxon>
        <taxon>Moraxellales</taxon>
        <taxon>Moraxellaceae</taxon>
        <taxon>Acinetobacter</taxon>
    </lineage>
</organism>
<evidence type="ECO:0000256" key="8">
    <source>
        <dbReference type="ARBA" id="ARBA00023136"/>
    </source>
</evidence>
<feature type="domain" description="Multidrug resistance protein MdtA-like barrel-sandwich hybrid" evidence="13">
    <location>
        <begin position="89"/>
        <end position="301"/>
    </location>
</feature>
<feature type="region of interest" description="Disordered" evidence="10">
    <location>
        <begin position="1"/>
        <end position="41"/>
    </location>
</feature>
<evidence type="ECO:0000256" key="2">
    <source>
        <dbReference type="ARBA" id="ARBA00009477"/>
    </source>
</evidence>
<dbReference type="GO" id="GO:1990961">
    <property type="term" value="P:xenobiotic detoxification by transmembrane export across the plasma membrane"/>
    <property type="evidence" value="ECO:0007669"/>
    <property type="project" value="UniProtKB-ARBA"/>
</dbReference>
<dbReference type="Gene3D" id="2.40.50.100">
    <property type="match status" value="1"/>
</dbReference>
<feature type="domain" description="Multidrug resistance protein MdtA-like alpha-helical hairpin" evidence="12">
    <location>
        <begin position="165"/>
        <end position="227"/>
    </location>
</feature>
<keyword evidence="4" id="KW-1003">Cell membrane</keyword>
<comment type="subcellular location">
    <subcellularLocation>
        <location evidence="1">Cell inner membrane</location>
        <topology evidence="1">Single-pass membrane protein</topology>
        <orientation evidence="1">Periplasmic side</orientation>
    </subcellularLocation>
</comment>
<keyword evidence="8 11" id="KW-0472">Membrane</keyword>
<sequence>MTDNPNNNAPDDSNANQHPQHTQADTPTDADAASVQAESQTDVEMKSKRKKLLTIFAIILVVIALIYAIWSFIFGNTVNTDNAYVGAQTAQVTSMVSGQVKQVLVNDTDQVKKGQVLAIIDPRDANIALAQAEAELAKAERQFSQSSANSSSLNSQILVSNDDIKSAEAQVAQAQVNLERAQIELNRRQQLIGSGAISKEELTTSQSAYNTAQANLNVAKAGLAQAQSKRKAAESNLAANEALIKGTNQGTAPDVLVAKAKVDQAKLDLERTTIVAPLDGVVAQRNVQVGQRVAPGSNLLSVVPLSEIYVDANFKESQLKDVRVGQKATLTSDLYGDDVEFHGTVVGFAGGTGAAFALIPAQNATGNWIKVVQRLPVRIKLDPESLDKYPLRVGLSMDATIDLKSK</sequence>
<evidence type="ECO:0000256" key="4">
    <source>
        <dbReference type="ARBA" id="ARBA00022475"/>
    </source>
</evidence>
<dbReference type="Proteomes" id="UP000502297">
    <property type="component" value="Chromosome"/>
</dbReference>
<feature type="transmembrane region" description="Helical" evidence="11">
    <location>
        <begin position="52"/>
        <end position="73"/>
    </location>
</feature>
<evidence type="ECO:0000259" key="13">
    <source>
        <dbReference type="Pfam" id="PF25917"/>
    </source>
</evidence>
<proteinExistence type="inferred from homology"/>
<evidence type="ECO:0000259" key="12">
    <source>
        <dbReference type="Pfam" id="PF25876"/>
    </source>
</evidence>
<evidence type="ECO:0000256" key="5">
    <source>
        <dbReference type="ARBA" id="ARBA00022519"/>
    </source>
</evidence>
<dbReference type="Pfam" id="PF25963">
    <property type="entry name" value="Beta-barrel_AAEA"/>
    <property type="match status" value="1"/>
</dbReference>
<feature type="domain" description="p-hydroxybenzoic acid efflux pump subunit AaeA-like beta-barrel" evidence="14">
    <location>
        <begin position="308"/>
        <end position="386"/>
    </location>
</feature>
<dbReference type="InterPro" id="IPR058624">
    <property type="entry name" value="MdtA-like_HH"/>
</dbReference>
<gene>
    <name evidence="15" type="ORF">G8E00_04255</name>
</gene>
<keyword evidence="5" id="KW-0997">Cell inner membrane</keyword>
<dbReference type="Pfam" id="PF25876">
    <property type="entry name" value="HH_MFP_RND"/>
    <property type="match status" value="1"/>
</dbReference>
<dbReference type="GO" id="GO:0005886">
    <property type="term" value="C:plasma membrane"/>
    <property type="evidence" value="ECO:0007669"/>
    <property type="project" value="UniProtKB-SubCell"/>
</dbReference>
<dbReference type="PANTHER" id="PTHR30386">
    <property type="entry name" value="MEMBRANE FUSION SUBUNIT OF EMRAB-TOLC MULTIDRUG EFFLUX PUMP"/>
    <property type="match status" value="1"/>
</dbReference>
<evidence type="ECO:0000256" key="1">
    <source>
        <dbReference type="ARBA" id="ARBA00004383"/>
    </source>
</evidence>
<feature type="coiled-coil region" evidence="9">
    <location>
        <begin position="122"/>
        <end position="191"/>
    </location>
</feature>
<dbReference type="Gene3D" id="1.10.287.470">
    <property type="entry name" value="Helix hairpin bin"/>
    <property type="match status" value="1"/>
</dbReference>
<evidence type="ECO:0000259" key="14">
    <source>
        <dbReference type="Pfam" id="PF25963"/>
    </source>
</evidence>
<feature type="coiled-coil region" evidence="9">
    <location>
        <begin position="216"/>
        <end position="243"/>
    </location>
</feature>
<evidence type="ECO:0000256" key="6">
    <source>
        <dbReference type="ARBA" id="ARBA00022692"/>
    </source>
</evidence>
<dbReference type="EMBL" id="CP049801">
    <property type="protein sequence ID" value="QIO05232.1"/>
    <property type="molecule type" value="Genomic_DNA"/>
</dbReference>
<dbReference type="PANTHER" id="PTHR30386:SF19">
    <property type="entry name" value="MULTIDRUG EXPORT PROTEIN EMRA-RELATED"/>
    <property type="match status" value="1"/>
</dbReference>
<evidence type="ECO:0000256" key="10">
    <source>
        <dbReference type="SAM" id="MobiDB-lite"/>
    </source>
</evidence>
<feature type="compositionally biased region" description="Low complexity" evidence="10">
    <location>
        <begin position="1"/>
        <end position="33"/>
    </location>
</feature>
<dbReference type="AlphaFoldDB" id="A0A6G8RTG9"/>
<dbReference type="PRINTS" id="PR01490">
    <property type="entry name" value="RTXTOXIND"/>
</dbReference>
<keyword evidence="9" id="KW-0175">Coiled coil</keyword>
<name>A0A6G8RTG9_9GAMM</name>
<keyword evidence="3" id="KW-0813">Transport</keyword>
<dbReference type="Gene3D" id="2.40.30.170">
    <property type="match status" value="1"/>
</dbReference>
<keyword evidence="16" id="KW-1185">Reference proteome</keyword>
<dbReference type="FunFam" id="2.40.30.170:FF:000003">
    <property type="entry name" value="Multidrug resistance protein A"/>
    <property type="match status" value="1"/>
</dbReference>
<evidence type="ECO:0000256" key="11">
    <source>
        <dbReference type="SAM" id="Phobius"/>
    </source>
</evidence>
<protein>
    <submittedName>
        <fullName evidence="15">HlyD family efflux transporter periplasmic adaptor subunit</fullName>
    </submittedName>
</protein>
<dbReference type="InterPro" id="IPR050739">
    <property type="entry name" value="MFP"/>
</dbReference>
<accession>A0A6G8RTG9</accession>
<dbReference type="GO" id="GO:0015721">
    <property type="term" value="P:bile acid and bile salt transport"/>
    <property type="evidence" value="ECO:0007669"/>
    <property type="project" value="UniProtKB-ARBA"/>
</dbReference>